<keyword evidence="1" id="KW-0732">Signal</keyword>
<keyword evidence="2" id="KW-1185">Reference proteome</keyword>
<dbReference type="WBParaSite" id="ACRNAN_scaffold27876.g14239.t1">
    <property type="protein sequence ID" value="ACRNAN_scaffold27876.g14239.t1"/>
    <property type="gene ID" value="ACRNAN_scaffold27876.g14239"/>
</dbReference>
<organism evidence="2 3">
    <name type="scientific">Acrobeloides nanus</name>
    <dbReference type="NCBI Taxonomy" id="290746"/>
    <lineage>
        <taxon>Eukaryota</taxon>
        <taxon>Metazoa</taxon>
        <taxon>Ecdysozoa</taxon>
        <taxon>Nematoda</taxon>
        <taxon>Chromadorea</taxon>
        <taxon>Rhabditida</taxon>
        <taxon>Tylenchina</taxon>
        <taxon>Cephalobomorpha</taxon>
        <taxon>Cephaloboidea</taxon>
        <taxon>Cephalobidae</taxon>
        <taxon>Acrobeloides</taxon>
    </lineage>
</organism>
<name>A0A914DHW0_9BILA</name>
<accession>A0A914DHW0</accession>
<protein>
    <submittedName>
        <fullName evidence="3">Uncharacterized protein</fullName>
    </submittedName>
</protein>
<dbReference type="AlphaFoldDB" id="A0A914DHW0"/>
<feature type="signal peptide" evidence="1">
    <location>
        <begin position="1"/>
        <end position="18"/>
    </location>
</feature>
<evidence type="ECO:0000256" key="1">
    <source>
        <dbReference type="SAM" id="SignalP"/>
    </source>
</evidence>
<evidence type="ECO:0000313" key="2">
    <source>
        <dbReference type="Proteomes" id="UP000887540"/>
    </source>
</evidence>
<reference evidence="3" key="1">
    <citation type="submission" date="2022-11" db="UniProtKB">
        <authorList>
            <consortium name="WormBaseParasite"/>
        </authorList>
    </citation>
    <scope>IDENTIFICATION</scope>
</reference>
<evidence type="ECO:0000313" key="3">
    <source>
        <dbReference type="WBParaSite" id="ACRNAN_scaffold27876.g14239.t1"/>
    </source>
</evidence>
<sequence length="94" mass="10172">MKQLLLLVLISSLSPIDSRIENAQQNSTDEKADENITGAAHSKEINSLNYAEALPNAIHDIENAQQNSAGKKAGENITSPAHAVEINSLYFNNI</sequence>
<feature type="chain" id="PRO_5037954208" evidence="1">
    <location>
        <begin position="19"/>
        <end position="94"/>
    </location>
</feature>
<proteinExistence type="predicted"/>
<dbReference type="Proteomes" id="UP000887540">
    <property type="component" value="Unplaced"/>
</dbReference>